<dbReference type="RefSeq" id="WP_238721404.1">
    <property type="nucleotide sequence ID" value="NZ_JAHQCW010000011.1"/>
</dbReference>
<dbReference type="EMBL" id="JAHQCW010000011">
    <property type="protein sequence ID" value="MBU9736630.1"/>
    <property type="molecule type" value="Genomic_DNA"/>
</dbReference>
<protein>
    <submittedName>
        <fullName evidence="1">Uncharacterized protein</fullName>
    </submittedName>
</protein>
<accession>A0A949K0R9</accession>
<reference evidence="1" key="1">
    <citation type="submission" date="2021-06" db="EMBL/GenBank/DDBJ databases">
        <title>Description of novel taxa of the family Lachnospiraceae.</title>
        <authorList>
            <person name="Chaplin A.V."/>
            <person name="Sokolova S.R."/>
            <person name="Pikina A.P."/>
            <person name="Korzhanova M."/>
            <person name="Belova V."/>
            <person name="Korostin D."/>
            <person name="Efimov B.A."/>
        </authorList>
    </citation>
    <scope>NUCLEOTIDE SEQUENCE</scope>
    <source>
        <strain evidence="1">ASD5720</strain>
    </source>
</reference>
<name>A0A949K0R9_9FIRM</name>
<evidence type="ECO:0000313" key="2">
    <source>
        <dbReference type="Proteomes" id="UP000712157"/>
    </source>
</evidence>
<dbReference type="AlphaFoldDB" id="A0A949K0R9"/>
<organism evidence="1 2">
    <name type="scientific">Diplocloster agilis</name>
    <dbReference type="NCBI Taxonomy" id="2850323"/>
    <lineage>
        <taxon>Bacteria</taxon>
        <taxon>Bacillati</taxon>
        <taxon>Bacillota</taxon>
        <taxon>Clostridia</taxon>
        <taxon>Lachnospirales</taxon>
        <taxon>Lachnospiraceae</taxon>
        <taxon>Diplocloster</taxon>
    </lineage>
</organism>
<proteinExistence type="predicted"/>
<evidence type="ECO:0000313" key="1">
    <source>
        <dbReference type="EMBL" id="MBU9736630.1"/>
    </source>
</evidence>
<keyword evidence="2" id="KW-1185">Reference proteome</keyword>
<comment type="caution">
    <text evidence="1">The sequence shown here is derived from an EMBL/GenBank/DDBJ whole genome shotgun (WGS) entry which is preliminary data.</text>
</comment>
<sequence>MARVPRIKKLESTRLASTYGGWIYCGECGQSIGYLCYVTYDHFRFAYKCKCGSRGSIRIDFEQENQNIYSDKKLITIKNRLCCPEDQSPLFTVLEKNLDSYNYEIECVKCKTKYAEEKTL</sequence>
<gene>
    <name evidence="1" type="ORF">KTH89_08770</name>
</gene>
<dbReference type="Proteomes" id="UP000712157">
    <property type="component" value="Unassembled WGS sequence"/>
</dbReference>